<evidence type="ECO:0000256" key="1">
    <source>
        <dbReference type="SAM" id="MobiDB-lite"/>
    </source>
</evidence>
<dbReference type="AlphaFoldDB" id="A0A7W7QP17"/>
<proteinExistence type="predicted"/>
<evidence type="ECO:0000313" key="2">
    <source>
        <dbReference type="EMBL" id="MBB4917155.1"/>
    </source>
</evidence>
<protein>
    <submittedName>
        <fullName evidence="2">Uncharacterized protein</fullName>
    </submittedName>
</protein>
<accession>A0A7W7QP17</accession>
<sequence length="630" mass="68634">MDDFEKGLGRAQDTLGRNEPRIRGALQKLDLDTSGLNALREVRSWIETSRPDLRRRSETIRAERTAWGTSSSLDTTPFGLPTFDEQLYGKAAHDPDVYAAVLKLNEAAEKGEIDQKALTELEKRTGNSEFALGLMTTLGATRFRELMTKAVEQGDGKNAKRLQAALGKTLGTASPKLSNAWRDELVSRPALGWPGNEYRGVAEALKHGTFASPFLLAVARKIDAWDREPSPPGITSNVMVPLMEALSRNPEAAQDFFAGDPTTMERFLVNWEMSDGGEALGKALEVAMLKFRDHDGSPQHPSRGYLSAKLASEFVHLRAKQLRSGDSIDSILKPATVGRILAGYINDINRVAQVGDDAPVPGAQDNDNPSTPGQDAWGAQFNLADLRRVMKDAFADPEAFTSVLTMQTAFADWVFDHGAAQMAAGKGNNALLAGVQRIGAGFAMITDAANLAGVEKGKEMDEKQQRNMKLLTATVNTALALPQSKGWPVIAGVVGAWTGVIEDSVKGNKEDLAREDAGSAVSKTRNLVHDLTARAMLKHGLFGSAEPASKTHPWASLKDLDKWENPVDNPDNFLKGDGRTLMGPEDMTDKDRQTRAYRRWLYGGLSGKPWQDVVVPLDQSFYNGFNQYGA</sequence>
<gene>
    <name evidence="2" type="ORF">FHS44_004263</name>
</gene>
<dbReference type="EMBL" id="JACHJP010000004">
    <property type="protein sequence ID" value="MBB4917155.1"/>
    <property type="molecule type" value="Genomic_DNA"/>
</dbReference>
<reference evidence="2 3" key="1">
    <citation type="submission" date="2020-08" db="EMBL/GenBank/DDBJ databases">
        <title>Genomic Encyclopedia of Type Strains, Phase III (KMG-III): the genomes of soil and plant-associated and newly described type strains.</title>
        <authorList>
            <person name="Whitman W."/>
        </authorList>
    </citation>
    <scope>NUCLEOTIDE SEQUENCE [LARGE SCALE GENOMIC DNA]</scope>
    <source>
        <strain evidence="2 3">CECT 8840</strain>
    </source>
</reference>
<keyword evidence="3" id="KW-1185">Reference proteome</keyword>
<dbReference type="Proteomes" id="UP000552644">
    <property type="component" value="Unassembled WGS sequence"/>
</dbReference>
<name>A0A7W7QP17_9ACTN</name>
<feature type="region of interest" description="Disordered" evidence="1">
    <location>
        <begin position="568"/>
        <end position="587"/>
    </location>
</feature>
<comment type="caution">
    <text evidence="2">The sequence shown here is derived from an EMBL/GenBank/DDBJ whole genome shotgun (WGS) entry which is preliminary data.</text>
</comment>
<organism evidence="2 3">
    <name type="scientific">Streptosporangium saharense</name>
    <dbReference type="NCBI Taxonomy" id="1706840"/>
    <lineage>
        <taxon>Bacteria</taxon>
        <taxon>Bacillati</taxon>
        <taxon>Actinomycetota</taxon>
        <taxon>Actinomycetes</taxon>
        <taxon>Streptosporangiales</taxon>
        <taxon>Streptosporangiaceae</taxon>
        <taxon>Streptosporangium</taxon>
    </lineage>
</organism>
<evidence type="ECO:0000313" key="3">
    <source>
        <dbReference type="Proteomes" id="UP000552644"/>
    </source>
</evidence>
<dbReference type="RefSeq" id="WP_184717180.1">
    <property type="nucleotide sequence ID" value="NZ_JACHJP010000004.1"/>
</dbReference>
<feature type="region of interest" description="Disordered" evidence="1">
    <location>
        <begin position="355"/>
        <end position="376"/>
    </location>
</feature>